<evidence type="ECO:0000313" key="1">
    <source>
        <dbReference type="EMBL" id="QPK78296.1"/>
    </source>
</evidence>
<evidence type="ECO:0000313" key="2">
    <source>
        <dbReference type="Proteomes" id="UP000594681"/>
    </source>
</evidence>
<dbReference type="EMBL" id="CP064954">
    <property type="protein sequence ID" value="QPK78296.1"/>
    <property type="molecule type" value="Genomic_DNA"/>
</dbReference>
<accession>A0A7T0KDD2</accession>
<dbReference type="AlphaFoldDB" id="A0A7T0KDD2"/>
<dbReference type="RefSeq" id="WP_165006425.1">
    <property type="nucleotide sequence ID" value="NZ_CP064954.1"/>
</dbReference>
<name>A0A7T0KDD2_9CORY</name>
<keyword evidence="2" id="KW-1185">Reference proteome</keyword>
<organism evidence="1 2">
    <name type="scientific">Corynebacterium lizhenjunii</name>
    <dbReference type="NCBI Taxonomy" id="2709394"/>
    <lineage>
        <taxon>Bacteria</taxon>
        <taxon>Bacillati</taxon>
        <taxon>Actinomycetota</taxon>
        <taxon>Actinomycetes</taxon>
        <taxon>Mycobacteriales</taxon>
        <taxon>Corynebacteriaceae</taxon>
        <taxon>Corynebacterium</taxon>
    </lineage>
</organism>
<protein>
    <submittedName>
        <fullName evidence="1">Uncharacterized protein</fullName>
    </submittedName>
</protein>
<proteinExistence type="predicted"/>
<sequence>MRQVMTMRIEDLDGGLVLVHCGPLTQVAVGRENARDMLRVVEQARARSLWGQDCHFEDCPRQAVFEPLEGLKFCVEHAQNFAVTMRTKNTNNRRRSA</sequence>
<gene>
    <name evidence="1" type="ORF">G7Y31_06815</name>
</gene>
<dbReference type="KEGG" id="cliz:G7Y31_06815"/>
<reference evidence="1 2" key="1">
    <citation type="submission" date="2020-11" db="EMBL/GenBank/DDBJ databases">
        <title>Corynebacterium sp. ZJ-599.</title>
        <authorList>
            <person name="Zhou J."/>
        </authorList>
    </citation>
    <scope>NUCLEOTIDE SEQUENCE [LARGE SCALE GENOMIC DNA]</scope>
    <source>
        <strain evidence="1 2">ZJ-599</strain>
    </source>
</reference>
<dbReference type="Proteomes" id="UP000594681">
    <property type="component" value="Chromosome"/>
</dbReference>